<comment type="subcellular location">
    <subcellularLocation>
        <location evidence="1">Nucleus</location>
    </subcellularLocation>
</comment>
<dbReference type="Gene3D" id="2.170.210.10">
    <property type="entry name" value="DNA double-strand break repair and VJ recombination XRCC4, N-terminal"/>
    <property type="match status" value="1"/>
</dbReference>
<evidence type="ECO:0000313" key="8">
    <source>
        <dbReference type="Proteomes" id="UP000005222"/>
    </source>
</evidence>
<organism evidence="7 8">
    <name type="scientific">Pichia sorbitophila (strain ATCC MYA-4447 / BCRC 22081 / CBS 7064 / NBRC 10061 / NRRL Y-12695)</name>
    <name type="common">Hybrid yeast</name>
    <dbReference type="NCBI Taxonomy" id="559304"/>
    <lineage>
        <taxon>Eukaryota</taxon>
        <taxon>Fungi</taxon>
        <taxon>Dikarya</taxon>
        <taxon>Ascomycota</taxon>
        <taxon>Saccharomycotina</taxon>
        <taxon>Pichiomycetes</taxon>
        <taxon>Debaryomycetaceae</taxon>
        <taxon>Millerozyma</taxon>
    </lineage>
</organism>
<dbReference type="InterPro" id="IPR038051">
    <property type="entry name" value="XRCC4-like_N_sf"/>
</dbReference>
<evidence type="ECO:0000256" key="2">
    <source>
        <dbReference type="ARBA" id="ARBA00022763"/>
    </source>
</evidence>
<dbReference type="STRING" id="559304.G8Y0L8"/>
<evidence type="ECO:0000259" key="6">
    <source>
        <dbReference type="Pfam" id="PF09302"/>
    </source>
</evidence>
<dbReference type="InterPro" id="IPR015381">
    <property type="entry name" value="XLF-like_N"/>
</dbReference>
<accession>G8Y0L8</accession>
<dbReference type="eggNOG" id="ENOG502RQ6Z">
    <property type="taxonomic scope" value="Eukaryota"/>
</dbReference>
<dbReference type="EMBL" id="FO082046">
    <property type="protein sequence ID" value="CCE86371.1"/>
    <property type="molecule type" value="Genomic_DNA"/>
</dbReference>
<dbReference type="GO" id="GO:0006303">
    <property type="term" value="P:double-strand break repair via nonhomologous end joining"/>
    <property type="evidence" value="ECO:0007669"/>
    <property type="project" value="UniProtKB-ARBA"/>
</dbReference>
<proteinExistence type="predicted"/>
<protein>
    <submittedName>
        <fullName evidence="7">Piso0_004856 protein</fullName>
    </submittedName>
</protein>
<dbReference type="InParanoid" id="G8Y0L8"/>
<dbReference type="OrthoDB" id="4017093at2759"/>
<dbReference type="HOGENOM" id="CLU_076947_0_0_1"/>
<dbReference type="Pfam" id="PF09302">
    <property type="entry name" value="XLF"/>
    <property type="match status" value="1"/>
</dbReference>
<keyword evidence="2" id="KW-0227">DNA damage</keyword>
<gene>
    <name evidence="7" type="primary">Piso0_004856</name>
    <name evidence="7" type="ORF">GNLVRS01_PISO0N02631g</name>
</gene>
<evidence type="ECO:0000256" key="4">
    <source>
        <dbReference type="ARBA" id="ARBA00023242"/>
    </source>
</evidence>
<reference evidence="7 8" key="1">
    <citation type="journal article" date="2012" name="G3 (Bethesda)">
        <title>Pichia sorbitophila, an interspecies yeast hybrid reveals early steps of genome resolution following polyploidization.</title>
        <authorList>
            <person name="Leh Louis V."/>
            <person name="Despons L."/>
            <person name="Friedrich A."/>
            <person name="Martin T."/>
            <person name="Durrens P."/>
            <person name="Casaregola S."/>
            <person name="Neuveglise C."/>
            <person name="Fairhead C."/>
            <person name="Marck C."/>
            <person name="Cruz J.A."/>
            <person name="Straub M.L."/>
            <person name="Kugler V."/>
            <person name="Sacerdot C."/>
            <person name="Uzunov Z."/>
            <person name="Thierry A."/>
            <person name="Weiss S."/>
            <person name="Bleykasten C."/>
            <person name="De Montigny J."/>
            <person name="Jacques N."/>
            <person name="Jung P."/>
            <person name="Lemaire M."/>
            <person name="Mallet S."/>
            <person name="Morel G."/>
            <person name="Richard G.F."/>
            <person name="Sarkar A."/>
            <person name="Savel G."/>
            <person name="Schacherer J."/>
            <person name="Seret M.L."/>
            <person name="Talla E."/>
            <person name="Samson G."/>
            <person name="Jubin C."/>
            <person name="Poulain J."/>
            <person name="Vacherie B."/>
            <person name="Barbe V."/>
            <person name="Pelletier E."/>
            <person name="Sherman D.J."/>
            <person name="Westhof E."/>
            <person name="Weissenbach J."/>
            <person name="Baret P.V."/>
            <person name="Wincker P."/>
            <person name="Gaillardin C."/>
            <person name="Dujon B."/>
            <person name="Souciet J.L."/>
        </authorList>
    </citation>
    <scope>NUCLEOTIDE SEQUENCE [LARGE SCALE GENOMIC DNA]</scope>
    <source>
        <strain evidence="8">ATCC MYA-4447 / BCRC 22081 / CBS 7064 / NBRC 10061 / NRRL Y-12695</strain>
    </source>
</reference>
<keyword evidence="8" id="KW-1185">Reference proteome</keyword>
<evidence type="ECO:0000256" key="3">
    <source>
        <dbReference type="ARBA" id="ARBA00023204"/>
    </source>
</evidence>
<dbReference type="AlphaFoldDB" id="G8Y0L8"/>
<dbReference type="Proteomes" id="UP000005222">
    <property type="component" value="Chromosome N"/>
</dbReference>
<dbReference type="OMA" id="TNFKQSH"/>
<keyword evidence="3" id="KW-0234">DNA repair</keyword>
<name>G8Y0L8_PICSO</name>
<keyword evidence="4" id="KW-0539">Nucleus</keyword>
<evidence type="ECO:0000313" key="7">
    <source>
        <dbReference type="EMBL" id="CCE86371.1"/>
    </source>
</evidence>
<evidence type="ECO:0000256" key="5">
    <source>
        <dbReference type="SAM" id="MobiDB-lite"/>
    </source>
</evidence>
<dbReference type="GO" id="GO:0005634">
    <property type="term" value="C:nucleus"/>
    <property type="evidence" value="ECO:0007669"/>
    <property type="project" value="UniProtKB-SubCell"/>
</dbReference>
<sequence>MLEIPRTWFSTSLSSQGTEKVKLLYGYEFSSESKSYLICTTDLKNVWIERLNKSQIIKKAKRFGIEDLGDKIEDLLTVFSEGFGARSKDKTLKFEINDRSLGATNVINIVFEQDVQWRFELERQSCQIATEFFASMNMQQFRNHVFLDYKVQQLEKAIKDKDHYILYLEQNYKAVNGNEIIRKFHRMNENQYTFAKPFDMEEWNQKTEISYTRSSADDSDEPEKTAIWRYIEESISDQNTWRVAQPFPAIEPQDDTMKEADHSPIKLEPYELHVPPVKEDPERNARVEDYSPTKKKSPIKRSGLTSPRKRRRI</sequence>
<feature type="region of interest" description="Disordered" evidence="5">
    <location>
        <begin position="252"/>
        <end position="313"/>
    </location>
</feature>
<evidence type="ECO:0000256" key="1">
    <source>
        <dbReference type="ARBA" id="ARBA00004123"/>
    </source>
</evidence>
<feature type="compositionally biased region" description="Basic and acidic residues" evidence="5">
    <location>
        <begin position="255"/>
        <end position="292"/>
    </location>
</feature>
<feature type="domain" description="XLF-like N-terminal" evidence="6">
    <location>
        <begin position="8"/>
        <end position="122"/>
    </location>
</feature>